<dbReference type="PANTHER" id="PTHR44591">
    <property type="entry name" value="STRESS RESPONSE REGULATOR PROTEIN 1"/>
    <property type="match status" value="1"/>
</dbReference>
<accession>A0A941JR66</accession>
<feature type="domain" description="Response regulatory" evidence="3">
    <location>
        <begin position="2"/>
        <end position="117"/>
    </location>
</feature>
<reference evidence="4" key="1">
    <citation type="submission" date="2021-02" db="EMBL/GenBank/DDBJ databases">
        <title>Metagenome analyses of Stigonema ocellatum DSM 106950, Chlorogloea purpurea SAG 13.99 and Gomphosphaeria aponina DSM 107014.</title>
        <authorList>
            <person name="Marter P."/>
            <person name="Huang S."/>
        </authorList>
    </citation>
    <scope>NUCLEOTIDE SEQUENCE</scope>
    <source>
        <strain evidence="4">JP213</strain>
    </source>
</reference>
<organism evidence="4 5">
    <name type="scientific">Gomphosphaeria aponina SAG 52.96 = DSM 107014</name>
    <dbReference type="NCBI Taxonomy" id="1521640"/>
    <lineage>
        <taxon>Bacteria</taxon>
        <taxon>Bacillati</taxon>
        <taxon>Cyanobacteriota</taxon>
        <taxon>Cyanophyceae</taxon>
        <taxon>Oscillatoriophycideae</taxon>
        <taxon>Chroococcales</taxon>
        <taxon>Gomphosphaeriaceae</taxon>
        <taxon>Gomphosphaeria</taxon>
    </lineage>
</organism>
<dbReference type="InterPro" id="IPR050595">
    <property type="entry name" value="Bact_response_regulator"/>
</dbReference>
<proteinExistence type="predicted"/>
<dbReference type="PROSITE" id="PS50110">
    <property type="entry name" value="RESPONSE_REGULATORY"/>
    <property type="match status" value="1"/>
</dbReference>
<dbReference type="EMBL" id="JADQBC010000003">
    <property type="protein sequence ID" value="MBR8826466.1"/>
    <property type="molecule type" value="Genomic_DNA"/>
</dbReference>
<dbReference type="AlphaFoldDB" id="A0A941JR66"/>
<evidence type="ECO:0000313" key="5">
    <source>
        <dbReference type="Proteomes" id="UP000767446"/>
    </source>
</evidence>
<dbReference type="SMART" id="SM00448">
    <property type="entry name" value="REC"/>
    <property type="match status" value="1"/>
</dbReference>
<protein>
    <submittedName>
        <fullName evidence="4">Response regulator</fullName>
    </submittedName>
</protein>
<dbReference type="InterPro" id="IPR011006">
    <property type="entry name" value="CheY-like_superfamily"/>
</dbReference>
<evidence type="ECO:0000256" key="1">
    <source>
        <dbReference type="ARBA" id="ARBA00022553"/>
    </source>
</evidence>
<keyword evidence="1 2" id="KW-0597">Phosphoprotein</keyword>
<dbReference type="SUPFAM" id="SSF52172">
    <property type="entry name" value="CheY-like"/>
    <property type="match status" value="1"/>
</dbReference>
<feature type="modified residue" description="4-aspartylphosphate" evidence="2">
    <location>
        <position position="52"/>
    </location>
</feature>
<name>A0A941JR66_9CHRO</name>
<evidence type="ECO:0000256" key="2">
    <source>
        <dbReference type="PROSITE-ProRule" id="PRU00169"/>
    </source>
</evidence>
<dbReference type="Gene3D" id="3.40.50.2300">
    <property type="match status" value="1"/>
</dbReference>
<gene>
    <name evidence="4" type="ORF">DSM107014_00935</name>
</gene>
<evidence type="ECO:0000259" key="3">
    <source>
        <dbReference type="PROSITE" id="PS50110"/>
    </source>
</evidence>
<dbReference type="PANTHER" id="PTHR44591:SF22">
    <property type="entry name" value="CHEY SUBFAMILY"/>
    <property type="match status" value="1"/>
</dbReference>
<dbReference type="Pfam" id="PF00072">
    <property type="entry name" value="Response_reg"/>
    <property type="match status" value="1"/>
</dbReference>
<dbReference type="InterPro" id="IPR001789">
    <property type="entry name" value="Sig_transdc_resp-reg_receiver"/>
</dbReference>
<dbReference type="GO" id="GO:0000160">
    <property type="term" value="P:phosphorelay signal transduction system"/>
    <property type="evidence" value="ECO:0007669"/>
    <property type="project" value="InterPro"/>
</dbReference>
<dbReference type="CDD" id="cd17552">
    <property type="entry name" value="REC_RR468-like"/>
    <property type="match status" value="1"/>
</dbReference>
<comment type="caution">
    <text evidence="4">The sequence shown here is derived from an EMBL/GenBank/DDBJ whole genome shotgun (WGS) entry which is preliminary data.</text>
</comment>
<sequence length="126" mass="13954">MKILIIDDEPRLLAIAKMSLEMMAQWKVLTATSGYEGLELAASERPDAILLDMMMPELNGNETLVRLQANRETKNIPVFLLTAKSNLPENLAELGVKAVIHKPFNPVKLAEAIALNLNWDLGAKKC</sequence>
<evidence type="ECO:0000313" key="4">
    <source>
        <dbReference type="EMBL" id="MBR8826466.1"/>
    </source>
</evidence>
<dbReference type="Proteomes" id="UP000767446">
    <property type="component" value="Unassembled WGS sequence"/>
</dbReference>